<feature type="non-terminal residue" evidence="2">
    <location>
        <position position="96"/>
    </location>
</feature>
<comment type="caution">
    <text evidence="2">The sequence shown here is derived from an EMBL/GenBank/DDBJ whole genome shotgun (WGS) entry which is preliminary data.</text>
</comment>
<reference evidence="3" key="1">
    <citation type="journal article" date="2019" name="Int. J. Syst. Evol. Microbiol.">
        <title>The Global Catalogue of Microorganisms (GCM) 10K type strain sequencing project: providing services to taxonomists for standard genome sequencing and annotation.</title>
        <authorList>
            <consortium name="The Broad Institute Genomics Platform"/>
            <consortium name="The Broad Institute Genome Sequencing Center for Infectious Disease"/>
            <person name="Wu L."/>
            <person name="Ma J."/>
        </authorList>
    </citation>
    <scope>NUCLEOTIDE SEQUENCE [LARGE SCALE GENOMIC DNA]</scope>
    <source>
        <strain evidence="3">JCM 31696</strain>
    </source>
</reference>
<proteinExistence type="predicted"/>
<evidence type="ECO:0000313" key="2">
    <source>
        <dbReference type="EMBL" id="MFD0852134.1"/>
    </source>
</evidence>
<evidence type="ECO:0000313" key="3">
    <source>
        <dbReference type="Proteomes" id="UP001597083"/>
    </source>
</evidence>
<name>A0ABW3CCB8_9ACTN</name>
<feature type="region of interest" description="Disordered" evidence="1">
    <location>
        <begin position="1"/>
        <end position="34"/>
    </location>
</feature>
<organism evidence="2 3">
    <name type="scientific">Actinomadura adrarensis</name>
    <dbReference type="NCBI Taxonomy" id="1819600"/>
    <lineage>
        <taxon>Bacteria</taxon>
        <taxon>Bacillati</taxon>
        <taxon>Actinomycetota</taxon>
        <taxon>Actinomycetes</taxon>
        <taxon>Streptosporangiales</taxon>
        <taxon>Thermomonosporaceae</taxon>
        <taxon>Actinomadura</taxon>
    </lineage>
</organism>
<protein>
    <submittedName>
        <fullName evidence="2">Uncharacterized protein</fullName>
    </submittedName>
</protein>
<evidence type="ECO:0000256" key="1">
    <source>
        <dbReference type="SAM" id="MobiDB-lite"/>
    </source>
</evidence>
<keyword evidence="3" id="KW-1185">Reference proteome</keyword>
<sequence length="96" mass="10210">MASSRPDVSHRPRFWVDRPSVESAATSTNDGGAGRNRAIQVRAVRLAPGVTVLLDVPGAPAITTDDLAAIEAAASPLLDELHHRGLLTDRTVHDRP</sequence>
<accession>A0ABW3CCB8</accession>
<dbReference type="Proteomes" id="UP001597083">
    <property type="component" value="Unassembled WGS sequence"/>
</dbReference>
<feature type="compositionally biased region" description="Basic and acidic residues" evidence="1">
    <location>
        <begin position="7"/>
        <end position="20"/>
    </location>
</feature>
<gene>
    <name evidence="2" type="ORF">ACFQ07_07875</name>
</gene>
<dbReference type="EMBL" id="JBHTIR010001092">
    <property type="protein sequence ID" value="MFD0852134.1"/>
    <property type="molecule type" value="Genomic_DNA"/>
</dbReference>